<evidence type="ECO:0000256" key="1">
    <source>
        <dbReference type="SAM" id="MobiDB-lite"/>
    </source>
</evidence>
<evidence type="ECO:0000313" key="3">
    <source>
        <dbReference type="Proteomes" id="UP000076842"/>
    </source>
</evidence>
<feature type="compositionally biased region" description="Basic and acidic residues" evidence="1">
    <location>
        <begin position="46"/>
        <end position="67"/>
    </location>
</feature>
<feature type="compositionally biased region" description="Acidic residues" evidence="1">
    <location>
        <begin position="128"/>
        <end position="144"/>
    </location>
</feature>
<sequence>MAFGGGMRLMSSHLQFGNAESGLRFHDGIDEVLPEQPPRTVSTTKPTEEEKIAASEARGASELKISKPIDTSKATVTKPFQEGNSDSDDDYEVDEKDAEDDAEDDVPFTEAPKPTADDSGESSPLEDSGSDDAGDDEDKVDAEDDKAKAKGNAVDDDKDKADAEAADDSFEKDGEDAEEAEGPKETGHAPEPPRSPKRKHDEIEDPEDLPDKEAVTKEMKRMRVNEHDKSDEAEPKDAGKDVHAEDAQPREMQPKEVEEMKTAAETDKEAVDTIHTKEDATEKASVEEKVAV</sequence>
<organism evidence="2 3">
    <name type="scientific">Calocera cornea HHB12733</name>
    <dbReference type="NCBI Taxonomy" id="1353952"/>
    <lineage>
        <taxon>Eukaryota</taxon>
        <taxon>Fungi</taxon>
        <taxon>Dikarya</taxon>
        <taxon>Basidiomycota</taxon>
        <taxon>Agaricomycotina</taxon>
        <taxon>Dacrymycetes</taxon>
        <taxon>Dacrymycetales</taxon>
        <taxon>Dacrymycetaceae</taxon>
        <taxon>Calocera</taxon>
    </lineage>
</organism>
<name>A0A165DRZ6_9BASI</name>
<feature type="compositionally biased region" description="Acidic residues" evidence="1">
    <location>
        <begin position="85"/>
        <end position="107"/>
    </location>
</feature>
<feature type="compositionally biased region" description="Basic and acidic residues" evidence="1">
    <location>
        <begin position="209"/>
        <end position="292"/>
    </location>
</feature>
<feature type="compositionally biased region" description="Basic and acidic residues" evidence="1">
    <location>
        <begin position="145"/>
        <end position="163"/>
    </location>
</feature>
<keyword evidence="3" id="KW-1185">Reference proteome</keyword>
<dbReference type="EMBL" id="KV424038">
    <property type="protein sequence ID" value="KZT53419.1"/>
    <property type="molecule type" value="Genomic_DNA"/>
</dbReference>
<dbReference type="AlphaFoldDB" id="A0A165DRZ6"/>
<feature type="region of interest" description="Disordered" evidence="1">
    <location>
        <begin position="27"/>
        <end position="292"/>
    </location>
</feature>
<feature type="compositionally biased region" description="Acidic residues" evidence="1">
    <location>
        <begin position="164"/>
        <end position="180"/>
    </location>
</feature>
<evidence type="ECO:0000313" key="2">
    <source>
        <dbReference type="EMBL" id="KZT53419.1"/>
    </source>
</evidence>
<gene>
    <name evidence="2" type="ORF">CALCODRAFT_52507</name>
</gene>
<dbReference type="InParanoid" id="A0A165DRZ6"/>
<proteinExistence type="predicted"/>
<dbReference type="STRING" id="1353952.A0A165DRZ6"/>
<dbReference type="Proteomes" id="UP000076842">
    <property type="component" value="Unassembled WGS sequence"/>
</dbReference>
<reference evidence="2 3" key="1">
    <citation type="journal article" date="2016" name="Mol. Biol. Evol.">
        <title>Comparative Genomics of Early-Diverging Mushroom-Forming Fungi Provides Insights into the Origins of Lignocellulose Decay Capabilities.</title>
        <authorList>
            <person name="Nagy L.G."/>
            <person name="Riley R."/>
            <person name="Tritt A."/>
            <person name="Adam C."/>
            <person name="Daum C."/>
            <person name="Floudas D."/>
            <person name="Sun H."/>
            <person name="Yadav J.S."/>
            <person name="Pangilinan J."/>
            <person name="Larsson K.H."/>
            <person name="Matsuura K."/>
            <person name="Barry K."/>
            <person name="Labutti K."/>
            <person name="Kuo R."/>
            <person name="Ohm R.A."/>
            <person name="Bhattacharya S.S."/>
            <person name="Shirouzu T."/>
            <person name="Yoshinaga Y."/>
            <person name="Martin F.M."/>
            <person name="Grigoriev I.V."/>
            <person name="Hibbett D.S."/>
        </authorList>
    </citation>
    <scope>NUCLEOTIDE SEQUENCE [LARGE SCALE GENOMIC DNA]</scope>
    <source>
        <strain evidence="2 3">HHB12733</strain>
    </source>
</reference>
<protein>
    <submittedName>
        <fullName evidence="2">Uncharacterized protein</fullName>
    </submittedName>
</protein>
<accession>A0A165DRZ6</accession>